<evidence type="ECO:0000256" key="7">
    <source>
        <dbReference type="PIRSR" id="PIRSR000446-1"/>
    </source>
</evidence>
<dbReference type="PANTHER" id="PTHR42681">
    <property type="entry name" value="MALONYL-COA-ACYL CARRIER PROTEIN TRANSACYLASE, MITOCHONDRIAL"/>
    <property type="match status" value="1"/>
</dbReference>
<dbReference type="GO" id="GO:0004314">
    <property type="term" value="F:[acyl-carrier-protein] S-malonyltransferase activity"/>
    <property type="evidence" value="ECO:0007669"/>
    <property type="project" value="UniProtKB-EC"/>
</dbReference>
<dbReference type="PIRSF" id="PIRSF000446">
    <property type="entry name" value="Mct"/>
    <property type="match status" value="1"/>
</dbReference>
<evidence type="ECO:0000256" key="2">
    <source>
        <dbReference type="ARBA" id="ARBA00018953"/>
    </source>
</evidence>
<protein>
    <recommendedName>
        <fullName evidence="2 6">Malonyl CoA-acyl carrier protein transacylase</fullName>
        <ecNumber evidence="1 6">2.3.1.39</ecNumber>
    </recommendedName>
</protein>
<dbReference type="Gene3D" id="3.40.366.10">
    <property type="entry name" value="Malonyl-Coenzyme A Acyl Carrier Protein, domain 2"/>
    <property type="match status" value="1"/>
</dbReference>
<evidence type="ECO:0000256" key="4">
    <source>
        <dbReference type="ARBA" id="ARBA00023315"/>
    </source>
</evidence>
<dbReference type="GO" id="GO:0005829">
    <property type="term" value="C:cytosol"/>
    <property type="evidence" value="ECO:0007669"/>
    <property type="project" value="TreeGrafter"/>
</dbReference>
<reference evidence="9 10" key="1">
    <citation type="submission" date="2016-06" db="EMBL/GenBank/DDBJ databases">
        <authorList>
            <person name="Kjaerup R.B."/>
            <person name="Dalgaard T.S."/>
            <person name="Juul-Madsen H.R."/>
        </authorList>
    </citation>
    <scope>NUCLEOTIDE SEQUENCE [LARGE SCALE GENOMIC DNA]</scope>
    <source>
        <strain evidence="9 10">CECT 8886</strain>
    </source>
</reference>
<dbReference type="InterPro" id="IPR016035">
    <property type="entry name" value="Acyl_Trfase/lysoPLipase"/>
</dbReference>
<keyword evidence="3 6" id="KW-0808">Transferase</keyword>
<name>A0A1A8TI16_9GAMM</name>
<gene>
    <name evidence="9" type="primary">fabD_1</name>
    <name evidence="9" type="ORF">MSP8886_02697</name>
</gene>
<feature type="active site" evidence="7">
    <location>
        <position position="195"/>
    </location>
</feature>
<dbReference type="SMART" id="SM00827">
    <property type="entry name" value="PKS_AT"/>
    <property type="match status" value="1"/>
</dbReference>
<accession>A0A1A8TI16</accession>
<dbReference type="SUPFAM" id="SSF55048">
    <property type="entry name" value="Probable ACP-binding domain of malonyl-CoA ACP transacylase"/>
    <property type="match status" value="1"/>
</dbReference>
<comment type="catalytic activity">
    <reaction evidence="5 6">
        <text>holo-[ACP] + malonyl-CoA = malonyl-[ACP] + CoA</text>
        <dbReference type="Rhea" id="RHEA:41792"/>
        <dbReference type="Rhea" id="RHEA-COMP:9623"/>
        <dbReference type="Rhea" id="RHEA-COMP:9685"/>
        <dbReference type="ChEBI" id="CHEBI:57287"/>
        <dbReference type="ChEBI" id="CHEBI:57384"/>
        <dbReference type="ChEBI" id="CHEBI:64479"/>
        <dbReference type="ChEBI" id="CHEBI:78449"/>
        <dbReference type="EC" id="2.3.1.39"/>
    </reaction>
</comment>
<evidence type="ECO:0000256" key="6">
    <source>
        <dbReference type="PIRNR" id="PIRNR000446"/>
    </source>
</evidence>
<evidence type="ECO:0000256" key="3">
    <source>
        <dbReference type="ARBA" id="ARBA00022679"/>
    </source>
</evidence>
<feature type="domain" description="Malonyl-CoA:ACP transacylase (MAT)" evidence="8">
    <location>
        <begin position="6"/>
        <end position="296"/>
    </location>
</feature>
<dbReference type="PANTHER" id="PTHR42681:SF1">
    <property type="entry name" value="MALONYL-COA-ACYL CARRIER PROTEIN TRANSACYLASE, MITOCHONDRIAL"/>
    <property type="match status" value="1"/>
</dbReference>
<dbReference type="AlphaFoldDB" id="A0A1A8TI16"/>
<evidence type="ECO:0000256" key="1">
    <source>
        <dbReference type="ARBA" id="ARBA00013258"/>
    </source>
</evidence>
<evidence type="ECO:0000259" key="8">
    <source>
        <dbReference type="SMART" id="SM00827"/>
    </source>
</evidence>
<dbReference type="EMBL" id="FLOB01000006">
    <property type="protein sequence ID" value="SBS33269.1"/>
    <property type="molecule type" value="Genomic_DNA"/>
</dbReference>
<dbReference type="Gene3D" id="3.30.70.250">
    <property type="entry name" value="Malonyl-CoA ACP transacylase, ACP-binding"/>
    <property type="match status" value="1"/>
</dbReference>
<proteinExistence type="inferred from homology"/>
<dbReference type="SUPFAM" id="SSF52151">
    <property type="entry name" value="FabD/lysophospholipase-like"/>
    <property type="match status" value="1"/>
</dbReference>
<keyword evidence="4 6" id="KW-0012">Acyltransferase</keyword>
<dbReference type="Proteomes" id="UP000092544">
    <property type="component" value="Unassembled WGS sequence"/>
</dbReference>
<keyword evidence="10" id="KW-1185">Reference proteome</keyword>
<comment type="similarity">
    <text evidence="6">Belongs to the fabD family.</text>
</comment>
<dbReference type="STRING" id="1792290.MSP8886_02697"/>
<evidence type="ECO:0000313" key="10">
    <source>
        <dbReference type="Proteomes" id="UP000092544"/>
    </source>
</evidence>
<dbReference type="NCBIfam" id="TIGR03131">
    <property type="entry name" value="malonate_mdcH"/>
    <property type="match status" value="1"/>
</dbReference>
<dbReference type="InterPro" id="IPR016036">
    <property type="entry name" value="Malonyl_transacylase_ACP-bd"/>
</dbReference>
<dbReference type="InterPro" id="IPR017554">
    <property type="entry name" value="Malonate_deCOase_MdcHsu"/>
</dbReference>
<dbReference type="Pfam" id="PF00698">
    <property type="entry name" value="Acyl_transf_1"/>
    <property type="match status" value="1"/>
</dbReference>
<evidence type="ECO:0000313" key="9">
    <source>
        <dbReference type="EMBL" id="SBS33269.1"/>
    </source>
</evidence>
<evidence type="ECO:0000256" key="5">
    <source>
        <dbReference type="ARBA" id="ARBA00048462"/>
    </source>
</evidence>
<dbReference type="GO" id="GO:0006633">
    <property type="term" value="P:fatty acid biosynthetic process"/>
    <property type="evidence" value="ECO:0007669"/>
    <property type="project" value="TreeGrafter"/>
</dbReference>
<organism evidence="9 10">
    <name type="scientific">Marinomonas spartinae</name>
    <dbReference type="NCBI Taxonomy" id="1792290"/>
    <lineage>
        <taxon>Bacteria</taxon>
        <taxon>Pseudomonadati</taxon>
        <taxon>Pseudomonadota</taxon>
        <taxon>Gammaproteobacteria</taxon>
        <taxon>Oceanospirillales</taxon>
        <taxon>Oceanospirillaceae</taxon>
        <taxon>Marinomonas</taxon>
    </lineage>
</organism>
<dbReference type="RefSeq" id="WP_067017252.1">
    <property type="nucleotide sequence ID" value="NZ_FLOB01000006.1"/>
</dbReference>
<dbReference type="EC" id="2.3.1.39" evidence="1 6"/>
<dbReference type="OrthoDB" id="9808564at2"/>
<dbReference type="InterPro" id="IPR014043">
    <property type="entry name" value="Acyl_transferase_dom"/>
</dbReference>
<dbReference type="InterPro" id="IPR001227">
    <property type="entry name" value="Ac_transferase_dom_sf"/>
</dbReference>
<sequence>MTTVFTFPGQGAQRPLMLQHLPKHPQVREAIEQAEEGLGVSLGALDSAEALKDTVNVQLSLLICGVAWGRYLQANDITPAYVLGLSIGAYPAAVVAGCLRFTDALSLVKTRGELMKSAYPSGYGMLAITGTVFEQVQAVVEALQNQGKRIYLANLNAPKQFVLAGDQASLKQAAERVRKKGSGTSSLLDVAVPSHCPLLSAESQQLLETFQYIELDEPVVRYVSAAKARVIKQASAIKEDLALNMAHQLHWHDSCEMLVERGVSKAIEMPPGSTLTSLFRNTLRHGVCYSVENTKLNTLYFGGRQ</sequence>
<dbReference type="InterPro" id="IPR024925">
    <property type="entry name" value="Malonyl_CoA-ACP_transAc"/>
</dbReference>
<dbReference type="InterPro" id="IPR050858">
    <property type="entry name" value="Mal-CoA-ACP_Trans/PKS_FabD"/>
</dbReference>
<feature type="active site" evidence="7">
    <location>
        <position position="86"/>
    </location>
</feature>